<protein>
    <submittedName>
        <fullName evidence="1">Uncharacterized protein</fullName>
    </submittedName>
</protein>
<accession>A0A380NXK5</accession>
<reference evidence="1 2" key="1">
    <citation type="submission" date="2018-06" db="EMBL/GenBank/DDBJ databases">
        <authorList>
            <consortium name="Pathogen Informatics"/>
            <person name="Doyle S."/>
        </authorList>
    </citation>
    <scope>NUCLEOTIDE SEQUENCE [LARGE SCALE GENOMIC DNA]</scope>
    <source>
        <strain evidence="1 2">NCTC13645</strain>
    </source>
</reference>
<proteinExistence type="predicted"/>
<dbReference type="EMBL" id="UHIV01000001">
    <property type="protein sequence ID" value="SUP52711.1"/>
    <property type="molecule type" value="Genomic_DNA"/>
</dbReference>
<evidence type="ECO:0000313" key="2">
    <source>
        <dbReference type="Proteomes" id="UP000254621"/>
    </source>
</evidence>
<gene>
    <name evidence="1" type="ORF">NCTC13645_00610</name>
</gene>
<name>A0A380NXK5_WEIVI</name>
<dbReference type="AlphaFoldDB" id="A0A380NXK5"/>
<sequence length="65" mass="7318">MHTPIRFITASRLAAEKHVDIAVKAVAKLHDKLGVDVILTFTVKVKRKTRLNKLSKIATLRITLQ</sequence>
<evidence type="ECO:0000313" key="1">
    <source>
        <dbReference type="EMBL" id="SUP52711.1"/>
    </source>
</evidence>
<organism evidence="1 2">
    <name type="scientific">Weissella viridescens</name>
    <name type="common">Lactobacillus viridescens</name>
    <dbReference type="NCBI Taxonomy" id="1629"/>
    <lineage>
        <taxon>Bacteria</taxon>
        <taxon>Bacillati</taxon>
        <taxon>Bacillota</taxon>
        <taxon>Bacilli</taxon>
        <taxon>Lactobacillales</taxon>
        <taxon>Lactobacillaceae</taxon>
        <taxon>Weissella</taxon>
    </lineage>
</organism>
<dbReference type="Proteomes" id="UP000254621">
    <property type="component" value="Unassembled WGS sequence"/>
</dbReference>